<sequence length="239" mass="25646">MAKSVKSRPASSAAAAAAAATSHTSPANAQQQQQQQQQDPQVAGAAEQTAPEESYPAVDLYDSVAVKSTMDDSLRGLLTLEAGFIESHRRMDIKIGMSAAAIALTGFALAWGYFVPFPESSLVVGTCVVLYFALMLVITAYTFFAEGVTVFEGLRQNVSATARPGSAKAQESVVVDSEFNKLKHEYTLKITLQRYGKAPVTESLSKPVGSYFHSDGYFAETAFDSDARKLLKQVESKLA</sequence>
<dbReference type="InParanoid" id="A0A0D2UKR6"/>
<dbReference type="STRING" id="595528.A0A0D2UKR6"/>
<comment type="similarity">
    <text evidence="2 9">Belongs to the SPCS2 family.</text>
</comment>
<protein>
    <recommendedName>
        <fullName evidence="3 9">Signal peptidase complex subunit 2</fullName>
    </recommendedName>
</protein>
<dbReference type="GO" id="GO:0008233">
    <property type="term" value="F:peptidase activity"/>
    <property type="evidence" value="ECO:0007669"/>
    <property type="project" value="UniProtKB-UniRule"/>
</dbReference>
<proteinExistence type="inferred from homology"/>
<gene>
    <name evidence="11" type="ORF">CAOG_006070</name>
</gene>
<evidence type="ECO:0000256" key="10">
    <source>
        <dbReference type="SAM" id="MobiDB-lite"/>
    </source>
</evidence>
<dbReference type="GO" id="GO:0005787">
    <property type="term" value="C:signal peptidase complex"/>
    <property type="evidence" value="ECO:0007669"/>
    <property type="project" value="UniProtKB-UniRule"/>
</dbReference>
<keyword evidence="7 9" id="KW-0472">Membrane</keyword>
<dbReference type="EMBL" id="KE346369">
    <property type="protein sequence ID" value="KJE95641.1"/>
    <property type="molecule type" value="Genomic_DNA"/>
</dbReference>
<keyword evidence="5 9" id="KW-0256">Endoplasmic reticulum</keyword>
<dbReference type="OrthoDB" id="29558at2759"/>
<feature type="transmembrane region" description="Helical" evidence="9">
    <location>
        <begin position="122"/>
        <end position="144"/>
    </location>
</feature>
<evidence type="ECO:0000256" key="2">
    <source>
        <dbReference type="ARBA" id="ARBA00007324"/>
    </source>
</evidence>
<feature type="compositionally biased region" description="Low complexity" evidence="10">
    <location>
        <begin position="1"/>
        <end position="38"/>
    </location>
</feature>
<evidence type="ECO:0000256" key="6">
    <source>
        <dbReference type="ARBA" id="ARBA00022989"/>
    </source>
</evidence>
<dbReference type="InterPro" id="IPR009582">
    <property type="entry name" value="Spc2/SPCS2"/>
</dbReference>
<dbReference type="GO" id="GO:0045047">
    <property type="term" value="P:protein targeting to ER"/>
    <property type="evidence" value="ECO:0007669"/>
    <property type="project" value="TreeGrafter"/>
</dbReference>
<reference evidence="12" key="1">
    <citation type="submission" date="2011-02" db="EMBL/GenBank/DDBJ databases">
        <title>The Genome Sequence of Capsaspora owczarzaki ATCC 30864.</title>
        <authorList>
            <person name="Russ C."/>
            <person name="Cuomo C."/>
            <person name="Burger G."/>
            <person name="Gray M.W."/>
            <person name="Holland P.W.H."/>
            <person name="King N."/>
            <person name="Lang F.B.F."/>
            <person name="Roger A.J."/>
            <person name="Ruiz-Trillo I."/>
            <person name="Young S.K."/>
            <person name="Zeng Q."/>
            <person name="Gargeya S."/>
            <person name="Alvarado L."/>
            <person name="Berlin A."/>
            <person name="Chapman S.B."/>
            <person name="Chen Z."/>
            <person name="Freedman E."/>
            <person name="Gellesch M."/>
            <person name="Goldberg J."/>
            <person name="Griggs A."/>
            <person name="Gujja S."/>
            <person name="Heilman E."/>
            <person name="Heiman D."/>
            <person name="Howarth C."/>
            <person name="Mehta T."/>
            <person name="Neiman D."/>
            <person name="Pearson M."/>
            <person name="Roberts A."/>
            <person name="Saif S."/>
            <person name="Shea T."/>
            <person name="Shenoy N."/>
            <person name="Sisk P."/>
            <person name="Stolte C."/>
            <person name="Sykes S."/>
            <person name="White J."/>
            <person name="Yandava C."/>
            <person name="Haas B."/>
            <person name="Nusbaum C."/>
            <person name="Birren B."/>
        </authorList>
    </citation>
    <scope>NUCLEOTIDE SEQUENCE</scope>
    <source>
        <strain evidence="12">ATCC 30864</strain>
    </source>
</reference>
<evidence type="ECO:0000313" key="11">
    <source>
        <dbReference type="EMBL" id="KJE95641.1"/>
    </source>
</evidence>
<dbReference type="PANTHER" id="PTHR13085">
    <property type="entry name" value="MICROSOMAL SIGNAL PEPTIDASE 25 KDA SUBUNIT"/>
    <property type="match status" value="1"/>
</dbReference>
<evidence type="ECO:0000256" key="5">
    <source>
        <dbReference type="ARBA" id="ARBA00022824"/>
    </source>
</evidence>
<dbReference type="Pfam" id="PF06703">
    <property type="entry name" value="SPC25"/>
    <property type="match status" value="1"/>
</dbReference>
<dbReference type="Proteomes" id="UP000008743">
    <property type="component" value="Unassembled WGS sequence"/>
</dbReference>
<dbReference type="OMA" id="IESHRRM"/>
<organism evidence="11 12">
    <name type="scientific">Capsaspora owczarzaki (strain ATCC 30864)</name>
    <dbReference type="NCBI Taxonomy" id="595528"/>
    <lineage>
        <taxon>Eukaryota</taxon>
        <taxon>Filasterea</taxon>
        <taxon>Capsaspora</taxon>
    </lineage>
</organism>
<evidence type="ECO:0000256" key="8">
    <source>
        <dbReference type="ARBA" id="ARBA00045608"/>
    </source>
</evidence>
<keyword evidence="6 9" id="KW-1133">Transmembrane helix</keyword>
<evidence type="ECO:0000256" key="9">
    <source>
        <dbReference type="RuleBase" id="RU368033"/>
    </source>
</evidence>
<keyword evidence="12" id="KW-1185">Reference proteome</keyword>
<keyword evidence="4 9" id="KW-0812">Transmembrane</keyword>
<name>A0A0D2UKR6_CAPO3</name>
<feature type="region of interest" description="Disordered" evidence="10">
    <location>
        <begin position="1"/>
        <end position="53"/>
    </location>
</feature>
<comment type="subcellular location">
    <subcellularLocation>
        <location evidence="1 9">Endoplasmic reticulum membrane</location>
        <topology evidence="1 9">Multi-pass membrane protein</topology>
    </subcellularLocation>
</comment>
<dbReference type="RefSeq" id="XP_004345660.1">
    <property type="nucleotide sequence ID" value="XM_004345610.2"/>
</dbReference>
<evidence type="ECO:0000256" key="1">
    <source>
        <dbReference type="ARBA" id="ARBA00004477"/>
    </source>
</evidence>
<accession>A0A0D2UKR6</accession>
<feature type="transmembrane region" description="Helical" evidence="9">
    <location>
        <begin position="95"/>
        <end position="115"/>
    </location>
</feature>
<evidence type="ECO:0000313" key="12">
    <source>
        <dbReference type="Proteomes" id="UP000008743"/>
    </source>
</evidence>
<evidence type="ECO:0000256" key="7">
    <source>
        <dbReference type="ARBA" id="ARBA00023136"/>
    </source>
</evidence>
<evidence type="ECO:0000256" key="3">
    <source>
        <dbReference type="ARBA" id="ARBA00017057"/>
    </source>
</evidence>
<dbReference type="GO" id="GO:0006465">
    <property type="term" value="P:signal peptide processing"/>
    <property type="evidence" value="ECO:0007669"/>
    <property type="project" value="UniProtKB-UniRule"/>
</dbReference>
<dbReference type="eggNOG" id="KOG4072">
    <property type="taxonomic scope" value="Eukaryota"/>
</dbReference>
<dbReference type="PhylomeDB" id="A0A0D2UKR6"/>
<comment type="function">
    <text evidence="8 9">Component of the signal peptidase complex (SPC) which catalyzes the cleavage of N-terminal signal sequences from nascent proteins as they are translocated into the lumen of the endoplasmic reticulum. Enhances the enzymatic activity of SPC and facilitates the interactions between different components of the translocation site.</text>
</comment>
<dbReference type="PANTHER" id="PTHR13085:SF0">
    <property type="entry name" value="SIGNAL PEPTIDASE COMPLEX SUBUNIT 2"/>
    <property type="match status" value="1"/>
</dbReference>
<evidence type="ECO:0000256" key="4">
    <source>
        <dbReference type="ARBA" id="ARBA00022692"/>
    </source>
</evidence>
<dbReference type="AlphaFoldDB" id="A0A0D2UKR6"/>